<gene>
    <name evidence="2" type="ORF">ALO64_02664</name>
</gene>
<dbReference type="InterPro" id="IPR035093">
    <property type="entry name" value="RelE/ParE_toxin_dom_sf"/>
</dbReference>
<keyword evidence="1" id="KW-1277">Toxin-antitoxin system</keyword>
<evidence type="ECO:0000313" key="3">
    <source>
        <dbReference type="Proteomes" id="UP000050455"/>
    </source>
</evidence>
<accession>A0A0N8S0V9</accession>
<dbReference type="InterPro" id="IPR007712">
    <property type="entry name" value="RelE/ParE_toxin"/>
</dbReference>
<sequence length="114" mass="12954">MSDIYIRYTDLAQSSLEDQVEHLSLYQDFTQAMLRVSNLIDTIQDKLLSAPLGYPISPQLSDLGVLHYRELNTDGYRVFYEIVEADNAIVVKLVLGSKQSVESALIRYCLLQPI</sequence>
<dbReference type="Gene3D" id="3.30.2310.20">
    <property type="entry name" value="RelE-like"/>
    <property type="match status" value="1"/>
</dbReference>
<evidence type="ECO:0000256" key="1">
    <source>
        <dbReference type="ARBA" id="ARBA00022649"/>
    </source>
</evidence>
<evidence type="ECO:0008006" key="4">
    <source>
        <dbReference type="Google" id="ProtNLM"/>
    </source>
</evidence>
<name>A0A0N8S0V9_9PSED</name>
<dbReference type="Pfam" id="PF05016">
    <property type="entry name" value="ParE_toxin"/>
    <property type="match status" value="1"/>
</dbReference>
<organism evidence="2 3">
    <name type="scientific">Pseudomonas meliae</name>
    <dbReference type="NCBI Taxonomy" id="86176"/>
    <lineage>
        <taxon>Bacteria</taxon>
        <taxon>Pseudomonadati</taxon>
        <taxon>Pseudomonadota</taxon>
        <taxon>Gammaproteobacteria</taxon>
        <taxon>Pseudomonadales</taxon>
        <taxon>Pseudomonadaceae</taxon>
        <taxon>Pseudomonas</taxon>
    </lineage>
</organism>
<dbReference type="EMBL" id="LJQT01000458">
    <property type="protein sequence ID" value="KPX80279.1"/>
    <property type="molecule type" value="Genomic_DNA"/>
</dbReference>
<dbReference type="Proteomes" id="UP000050455">
    <property type="component" value="Unassembled WGS sequence"/>
</dbReference>
<reference evidence="2 3" key="1">
    <citation type="submission" date="2015-09" db="EMBL/GenBank/DDBJ databases">
        <title>Genome announcement of multiple Pseudomonas syringae strains.</title>
        <authorList>
            <person name="Thakur S."/>
            <person name="Wang P.W."/>
            <person name="Gong Y."/>
            <person name="Weir B.S."/>
            <person name="Guttman D.S."/>
        </authorList>
    </citation>
    <scope>NUCLEOTIDE SEQUENCE [LARGE SCALE GENOMIC DNA]</scope>
    <source>
        <strain evidence="2 3">ICMP6289</strain>
    </source>
</reference>
<dbReference type="RefSeq" id="WP_024650459.1">
    <property type="nucleotide sequence ID" value="NZ_JYHE01000133.1"/>
</dbReference>
<evidence type="ECO:0000313" key="2">
    <source>
        <dbReference type="EMBL" id="KPX80279.1"/>
    </source>
</evidence>
<keyword evidence="3" id="KW-1185">Reference proteome</keyword>
<dbReference type="PATRIC" id="fig|86176.4.peg.2905"/>
<dbReference type="AlphaFoldDB" id="A0A0N8S0V9"/>
<comment type="caution">
    <text evidence="2">The sequence shown here is derived from an EMBL/GenBank/DDBJ whole genome shotgun (WGS) entry which is preliminary data.</text>
</comment>
<protein>
    <recommendedName>
        <fullName evidence="4">Addiction module toxin RelE</fullName>
    </recommendedName>
</protein>
<proteinExistence type="predicted"/>